<evidence type="ECO:0000256" key="1">
    <source>
        <dbReference type="PROSITE-ProRule" id="PRU00339"/>
    </source>
</evidence>
<feature type="transmembrane region" description="Helical" evidence="2">
    <location>
        <begin position="34"/>
        <end position="52"/>
    </location>
</feature>
<keyword evidence="2" id="KW-0812">Transmembrane</keyword>
<protein>
    <submittedName>
        <fullName evidence="3">Tetratricopeptide repeat protein</fullName>
    </submittedName>
</protein>
<keyword evidence="1" id="KW-0802">TPR repeat</keyword>
<proteinExistence type="predicted"/>
<comment type="caution">
    <text evidence="3">The sequence shown here is derived from an EMBL/GenBank/DDBJ whole genome shotgun (WGS) entry which is preliminary data.</text>
</comment>
<dbReference type="Gene3D" id="1.25.40.10">
    <property type="entry name" value="Tetratricopeptide repeat domain"/>
    <property type="match status" value="1"/>
</dbReference>
<dbReference type="RefSeq" id="WP_207332092.1">
    <property type="nucleotide sequence ID" value="NZ_JAFMYW010000010.1"/>
</dbReference>
<dbReference type="SMART" id="SM00028">
    <property type="entry name" value="TPR"/>
    <property type="match status" value="2"/>
</dbReference>
<name>A0ABS3JQ61_9BACT</name>
<accession>A0ABS3JQ61</accession>
<evidence type="ECO:0000313" key="3">
    <source>
        <dbReference type="EMBL" id="MBO0952137.1"/>
    </source>
</evidence>
<dbReference type="Pfam" id="PF13432">
    <property type="entry name" value="TPR_16"/>
    <property type="match status" value="1"/>
</dbReference>
<gene>
    <name evidence="3" type="ORF">J2I46_26385</name>
</gene>
<evidence type="ECO:0000256" key="2">
    <source>
        <dbReference type="SAM" id="Phobius"/>
    </source>
</evidence>
<reference evidence="3 4" key="1">
    <citation type="submission" date="2021-03" db="EMBL/GenBank/DDBJ databases">
        <title>Fibrella sp. HMF5405 genome sequencing and assembly.</title>
        <authorList>
            <person name="Kang H."/>
            <person name="Kim H."/>
            <person name="Bae S."/>
            <person name="Joh K."/>
        </authorList>
    </citation>
    <scope>NUCLEOTIDE SEQUENCE [LARGE SCALE GENOMIC DNA]</scope>
    <source>
        <strain evidence="3 4">HMF5405</strain>
    </source>
</reference>
<dbReference type="PROSITE" id="PS50005">
    <property type="entry name" value="TPR"/>
    <property type="match status" value="1"/>
</dbReference>
<keyword evidence="4" id="KW-1185">Reference proteome</keyword>
<dbReference type="SUPFAM" id="SSF48452">
    <property type="entry name" value="TPR-like"/>
    <property type="match status" value="1"/>
</dbReference>
<dbReference type="Proteomes" id="UP000664628">
    <property type="component" value="Unassembled WGS sequence"/>
</dbReference>
<dbReference type="EMBL" id="JAFMYW010000010">
    <property type="protein sequence ID" value="MBO0952137.1"/>
    <property type="molecule type" value="Genomic_DNA"/>
</dbReference>
<evidence type="ECO:0000313" key="4">
    <source>
        <dbReference type="Proteomes" id="UP000664628"/>
    </source>
</evidence>
<organism evidence="3 4">
    <name type="scientific">Fibrella forsythiae</name>
    <dbReference type="NCBI Taxonomy" id="2817061"/>
    <lineage>
        <taxon>Bacteria</taxon>
        <taxon>Pseudomonadati</taxon>
        <taxon>Bacteroidota</taxon>
        <taxon>Cytophagia</taxon>
        <taxon>Cytophagales</taxon>
        <taxon>Spirosomataceae</taxon>
        <taxon>Fibrella</taxon>
    </lineage>
</organism>
<keyword evidence="2" id="KW-1133">Transmembrane helix</keyword>
<keyword evidence="2" id="KW-0472">Membrane</keyword>
<dbReference type="PROSITE" id="PS50293">
    <property type="entry name" value="TPR_REGION"/>
    <property type="match status" value="1"/>
</dbReference>
<dbReference type="InterPro" id="IPR019734">
    <property type="entry name" value="TPR_rpt"/>
</dbReference>
<sequence>MSKKNAGLEFLEDPDALAGRLEKAEDFFEMNRNLIFGVIGGLVLAIGGYFAYQYFQGEKNIEGQDKLFNAVYKFEQDSLQLALNGKGATPGLLAVADDYSGTKAGNLAHFYAGTALLKEGKYDQAIEQLKDFSSSDLLVQARAYSLIGDAYSEKKSYAEAAEYYEKAAEYKPNKFFTPGYLLKLAIVQENAKATDKAIEAYQQILDKYPETAEAVSAKKYKSVLEAQSGE</sequence>
<dbReference type="Pfam" id="PF13174">
    <property type="entry name" value="TPR_6"/>
    <property type="match status" value="1"/>
</dbReference>
<dbReference type="InterPro" id="IPR011990">
    <property type="entry name" value="TPR-like_helical_dom_sf"/>
</dbReference>
<feature type="repeat" description="TPR" evidence="1">
    <location>
        <begin position="141"/>
        <end position="174"/>
    </location>
</feature>